<evidence type="ECO:0000256" key="4">
    <source>
        <dbReference type="SAM" id="MobiDB-lite"/>
    </source>
</evidence>
<organism evidence="6 7">
    <name type="scientific">Marasmiellus scandens</name>
    <dbReference type="NCBI Taxonomy" id="2682957"/>
    <lineage>
        <taxon>Eukaryota</taxon>
        <taxon>Fungi</taxon>
        <taxon>Dikarya</taxon>
        <taxon>Basidiomycota</taxon>
        <taxon>Agaricomycotina</taxon>
        <taxon>Agaricomycetes</taxon>
        <taxon>Agaricomycetidae</taxon>
        <taxon>Agaricales</taxon>
        <taxon>Marasmiineae</taxon>
        <taxon>Omphalotaceae</taxon>
        <taxon>Marasmiellus</taxon>
    </lineage>
</organism>
<evidence type="ECO:0000256" key="3">
    <source>
        <dbReference type="RuleBase" id="RU367140"/>
    </source>
</evidence>
<keyword evidence="3" id="KW-0507">mRNA processing</keyword>
<keyword evidence="3" id="KW-0747">Spliceosome</keyword>
<dbReference type="EMBL" id="JBANRG010000069">
    <property type="protein sequence ID" value="KAK7440196.1"/>
    <property type="molecule type" value="Genomic_DNA"/>
</dbReference>
<protein>
    <recommendedName>
        <fullName evidence="2 3">Pre-mRNA-processing protein 45</fullName>
    </recommendedName>
</protein>
<gene>
    <name evidence="6" type="primary">PRP45</name>
    <name evidence="6" type="ORF">VKT23_017138</name>
</gene>
<feature type="compositionally biased region" description="Basic and acidic residues" evidence="4">
    <location>
        <begin position="126"/>
        <end position="140"/>
    </location>
</feature>
<feature type="compositionally biased region" description="Basic and acidic residues" evidence="4">
    <location>
        <begin position="393"/>
        <end position="415"/>
    </location>
</feature>
<feature type="compositionally biased region" description="Basic and acidic residues" evidence="4">
    <location>
        <begin position="585"/>
        <end position="594"/>
    </location>
</feature>
<keyword evidence="3" id="KW-0508">mRNA splicing</keyword>
<sequence length="594" mass="65911">MSALAAVLPKPIHASVEEEEEVVQVTQSTSTQQVIARFIVPPYGQRQGWKPTRQEDFGDGGAYPECHVAQYPLEMGRKKASSGNTLALQVDSEGNVRYDAIAHQGQRPDKIIQSQFKDLVPLSHRKDLDDEGRNMDRPSEEEVQATADKTRAALEKLVNGKIKAAQPKNVPDSQGKTSFIRYTPGQQNGNGLQQRIIKMSEIVEDPLEPPRFKHKKIPRGPPSPPPPVLRSPPRKATAQEQKEWMIPPCISNWKNNKGFTIPLDKRLAADGRGLQDVHINDNFAKFSEALFVADRHAREEVRQRSLMQQKLAQKEKESKEENLRLLAQRAREERSGVPSRPSASSSAAMKSSLAAYGSDSESGSESEDDNRGRRRARSRSGSGSDTDDSAEDPDARRIRDEMRAEKRREREREMRMSNMGAEQRAKQLARQQNRDISEKVALGLAKPTLSKESMLDSRLFNQESLSGSFADDDSYNLYDKPLFHGSTAAAAIYKARGNIAEGNDESFGGGTDEGIGKALDNDRFSLGAPKVGFEGAQDQEVREGPVQFEKDTSDVFGVNQFLSEASTGKKRGLDSAQGSGARKRQQLDKADERE</sequence>
<feature type="compositionally biased region" description="Low complexity" evidence="4">
    <location>
        <begin position="339"/>
        <end position="361"/>
    </location>
</feature>
<dbReference type="PANTHER" id="PTHR12096">
    <property type="entry name" value="NUCLEAR PROTEIN SKIP-RELATED"/>
    <property type="match status" value="1"/>
</dbReference>
<feature type="region of interest" description="Disordered" evidence="4">
    <location>
        <begin position="329"/>
        <end position="434"/>
    </location>
</feature>
<comment type="subcellular location">
    <subcellularLocation>
        <location evidence="3">Nucleus</location>
    </subcellularLocation>
</comment>
<feature type="region of interest" description="Disordered" evidence="4">
    <location>
        <begin position="204"/>
        <end position="240"/>
    </location>
</feature>
<evidence type="ECO:0000313" key="7">
    <source>
        <dbReference type="Proteomes" id="UP001498398"/>
    </source>
</evidence>
<dbReference type="Pfam" id="PF02731">
    <property type="entry name" value="SKIP_SNW"/>
    <property type="match status" value="1"/>
</dbReference>
<accession>A0ABR1IX22</accession>
<feature type="region of interest" description="Disordered" evidence="4">
    <location>
        <begin position="126"/>
        <end position="146"/>
    </location>
</feature>
<evidence type="ECO:0000313" key="6">
    <source>
        <dbReference type="EMBL" id="KAK7440196.1"/>
    </source>
</evidence>
<comment type="subunit">
    <text evidence="3">Associated with the spliceosome.</text>
</comment>
<evidence type="ECO:0000259" key="5">
    <source>
        <dbReference type="Pfam" id="PF02731"/>
    </source>
</evidence>
<comment type="caution">
    <text evidence="6">The sequence shown here is derived from an EMBL/GenBank/DDBJ whole genome shotgun (WGS) entry which is preliminary data.</text>
</comment>
<comment type="similarity">
    <text evidence="1 3">Belongs to the SNW family.</text>
</comment>
<evidence type="ECO:0000256" key="2">
    <source>
        <dbReference type="ARBA" id="ARBA00022160"/>
    </source>
</evidence>
<feature type="compositionally biased region" description="Pro residues" evidence="4">
    <location>
        <begin position="219"/>
        <end position="230"/>
    </location>
</feature>
<keyword evidence="7" id="KW-1185">Reference proteome</keyword>
<proteinExistence type="inferred from homology"/>
<dbReference type="Proteomes" id="UP001498398">
    <property type="component" value="Unassembled WGS sequence"/>
</dbReference>
<feature type="region of interest" description="Disordered" evidence="4">
    <location>
        <begin position="566"/>
        <end position="594"/>
    </location>
</feature>
<feature type="domain" description="SKI-interacting protein SKIP SNW" evidence="5">
    <location>
        <begin position="179"/>
        <end position="334"/>
    </location>
</feature>
<keyword evidence="3" id="KW-0539">Nucleus</keyword>
<name>A0ABR1IX22_9AGAR</name>
<reference evidence="6 7" key="1">
    <citation type="submission" date="2024-01" db="EMBL/GenBank/DDBJ databases">
        <title>A draft genome for the cacao thread blight pathogen Marasmiellus scandens.</title>
        <authorList>
            <person name="Baruah I.K."/>
            <person name="Leung J."/>
            <person name="Bukari Y."/>
            <person name="Amoako-Attah I."/>
            <person name="Meinhardt L.W."/>
            <person name="Bailey B.A."/>
            <person name="Cohen S.P."/>
        </authorList>
    </citation>
    <scope>NUCLEOTIDE SEQUENCE [LARGE SCALE GENOMIC DNA]</scope>
    <source>
        <strain evidence="6 7">GH-19</strain>
    </source>
</reference>
<dbReference type="InterPro" id="IPR017862">
    <property type="entry name" value="SKI-int_prot_SKIP"/>
</dbReference>
<dbReference type="InterPro" id="IPR004015">
    <property type="entry name" value="SKI-int_prot_SKIP_SNW-dom"/>
</dbReference>
<evidence type="ECO:0000256" key="1">
    <source>
        <dbReference type="ARBA" id="ARBA00010197"/>
    </source>
</evidence>
<comment type="function">
    <text evidence="3">Involved in pre-mRNA splicing.</text>
</comment>